<gene>
    <name evidence="2" type="ORF">HPP92_024814</name>
    <name evidence="1" type="ORF">HPP92_025072</name>
</gene>
<proteinExistence type="predicted"/>
<dbReference type="EMBL" id="JADCNM010000014">
    <property type="protein sequence ID" value="KAG0453510.1"/>
    <property type="molecule type" value="Genomic_DNA"/>
</dbReference>
<comment type="caution">
    <text evidence="2">The sequence shown here is derived from an EMBL/GenBank/DDBJ whole genome shotgun (WGS) entry which is preliminary data.</text>
</comment>
<name>A0A835PJF1_VANPL</name>
<accession>A0A835PJF1</accession>
<protein>
    <submittedName>
        <fullName evidence="2">Uncharacterized protein</fullName>
    </submittedName>
</protein>
<dbReference type="AlphaFoldDB" id="A0A835PJF1"/>
<organism evidence="2 4">
    <name type="scientific">Vanilla planifolia</name>
    <name type="common">Vanilla</name>
    <dbReference type="NCBI Taxonomy" id="51239"/>
    <lineage>
        <taxon>Eukaryota</taxon>
        <taxon>Viridiplantae</taxon>
        <taxon>Streptophyta</taxon>
        <taxon>Embryophyta</taxon>
        <taxon>Tracheophyta</taxon>
        <taxon>Spermatophyta</taxon>
        <taxon>Magnoliopsida</taxon>
        <taxon>Liliopsida</taxon>
        <taxon>Asparagales</taxon>
        <taxon>Orchidaceae</taxon>
        <taxon>Vanilloideae</taxon>
        <taxon>Vanilleae</taxon>
        <taxon>Vanilla</taxon>
    </lineage>
</organism>
<evidence type="ECO:0000313" key="3">
    <source>
        <dbReference type="Proteomes" id="UP000636800"/>
    </source>
</evidence>
<reference evidence="3 4" key="1">
    <citation type="journal article" date="2020" name="Nat. Food">
        <title>A phased Vanilla planifolia genome enables genetic improvement of flavour and production.</title>
        <authorList>
            <person name="Hasing T."/>
            <person name="Tang H."/>
            <person name="Brym M."/>
            <person name="Khazi F."/>
            <person name="Huang T."/>
            <person name="Chambers A.H."/>
        </authorList>
    </citation>
    <scope>NUCLEOTIDE SEQUENCE [LARGE SCALE GENOMIC DNA]</scope>
    <source>
        <tissue evidence="2">Leaf</tissue>
    </source>
</reference>
<dbReference type="EMBL" id="JADCNL010000014">
    <property type="protein sequence ID" value="KAG0452408.1"/>
    <property type="molecule type" value="Genomic_DNA"/>
</dbReference>
<evidence type="ECO:0000313" key="2">
    <source>
        <dbReference type="EMBL" id="KAG0453510.1"/>
    </source>
</evidence>
<sequence>MAPPPDVILMALVDIFSRGWIKVPPSHTVHRPSSAPADAAFTCRLPLCC</sequence>
<keyword evidence="3" id="KW-1185">Reference proteome</keyword>
<dbReference type="Proteomes" id="UP000636800">
    <property type="component" value="Unassembled WGS sequence"/>
</dbReference>
<evidence type="ECO:0000313" key="4">
    <source>
        <dbReference type="Proteomes" id="UP000639772"/>
    </source>
</evidence>
<evidence type="ECO:0000313" key="1">
    <source>
        <dbReference type="EMBL" id="KAG0452408.1"/>
    </source>
</evidence>
<dbReference type="Proteomes" id="UP000639772">
    <property type="component" value="Unassembled WGS sequence"/>
</dbReference>